<dbReference type="Gene3D" id="3.40.50.10190">
    <property type="entry name" value="BRCT domain"/>
    <property type="match status" value="1"/>
</dbReference>
<dbReference type="AlphaFoldDB" id="A0A9W8W7X3"/>
<sequence length="404" mass="46097">MPSQIFKGRVLAAAGPLPGQLTVENLKRWASIRKGDFVDHFDEDVTHLLCTREQFDKRVPRVKDALKRGKRFHIVHCDWFEFSTINNKRLPEKEFSMRNILAKQNAKRRERARIEKGKRDGEKFVNTNFYHIYRDRNNFSYQIDITRDDEAAGEFGQKYTLCLWESNAKPHLYWFTAKFTKRKGNSQPTYHRPSVCPDKWRPQMDLFMEFFRVKTGIPWEDRVTLAMTMPSPYFQYEPPTGGRPLGRRLRFDSEYCQQINAELRGLPWPPVEDAQAETFEEVDDPEVVLEYEEGEGGASSPTGEETAEEDAASGEDDGDEQDADTEPDEDTIRDVQSSTGDLEVEYTPSTPVSTIFDNTTATESTAPSSQCQESDCGQSPGDHVAADSEDSKDMTFSACDAESG</sequence>
<feature type="compositionally biased region" description="Basic and acidic residues" evidence="1">
    <location>
        <begin position="384"/>
        <end position="393"/>
    </location>
</feature>
<dbReference type="InterPro" id="IPR001357">
    <property type="entry name" value="BRCT_dom"/>
</dbReference>
<evidence type="ECO:0000256" key="1">
    <source>
        <dbReference type="SAM" id="MobiDB-lite"/>
    </source>
</evidence>
<feature type="compositionally biased region" description="Acidic residues" evidence="1">
    <location>
        <begin position="305"/>
        <end position="331"/>
    </location>
</feature>
<dbReference type="OrthoDB" id="342264at2759"/>
<dbReference type="InterPro" id="IPR036420">
    <property type="entry name" value="BRCT_dom_sf"/>
</dbReference>
<feature type="domain" description="BRCT" evidence="2">
    <location>
        <begin position="1"/>
        <end position="97"/>
    </location>
</feature>
<reference evidence="3" key="1">
    <citation type="submission" date="2022-10" db="EMBL/GenBank/DDBJ databases">
        <title>Tapping the CABI collections for fungal endophytes: first genome assemblies for Collariella, Neodidymelliopsis, Ascochyta clinopodiicola, Didymella pomorum, Didymosphaeria variabile, Neocosmospora piperis and Neocucurbitaria cava.</title>
        <authorList>
            <person name="Hill R."/>
        </authorList>
    </citation>
    <scope>NUCLEOTIDE SEQUENCE</scope>
    <source>
        <strain evidence="3">IMI 366586</strain>
    </source>
</reference>
<proteinExistence type="predicted"/>
<dbReference type="PROSITE" id="PS50172">
    <property type="entry name" value="BRCT"/>
    <property type="match status" value="1"/>
</dbReference>
<dbReference type="CDD" id="cd00027">
    <property type="entry name" value="BRCT"/>
    <property type="match status" value="1"/>
</dbReference>
<feature type="region of interest" description="Disordered" evidence="1">
    <location>
        <begin position="292"/>
        <end position="404"/>
    </location>
</feature>
<evidence type="ECO:0000313" key="3">
    <source>
        <dbReference type="EMBL" id="KAJ4314894.1"/>
    </source>
</evidence>
<protein>
    <recommendedName>
        <fullName evidence="2">BRCT domain-containing protein</fullName>
    </recommendedName>
</protein>
<dbReference type="EMBL" id="JAPEUR010000217">
    <property type="protein sequence ID" value="KAJ4314894.1"/>
    <property type="molecule type" value="Genomic_DNA"/>
</dbReference>
<feature type="compositionally biased region" description="Polar residues" evidence="1">
    <location>
        <begin position="347"/>
        <end position="377"/>
    </location>
</feature>
<name>A0A9W8W7X3_9HYPO</name>
<comment type="caution">
    <text evidence="3">The sequence shown here is derived from an EMBL/GenBank/DDBJ whole genome shotgun (WGS) entry which is preliminary data.</text>
</comment>
<evidence type="ECO:0000313" key="4">
    <source>
        <dbReference type="Proteomes" id="UP001140502"/>
    </source>
</evidence>
<keyword evidence="4" id="KW-1185">Reference proteome</keyword>
<dbReference type="SUPFAM" id="SSF52113">
    <property type="entry name" value="BRCT domain"/>
    <property type="match status" value="1"/>
</dbReference>
<organism evidence="3 4">
    <name type="scientific">Fusarium piperis</name>
    <dbReference type="NCBI Taxonomy" id="1435070"/>
    <lineage>
        <taxon>Eukaryota</taxon>
        <taxon>Fungi</taxon>
        <taxon>Dikarya</taxon>
        <taxon>Ascomycota</taxon>
        <taxon>Pezizomycotina</taxon>
        <taxon>Sordariomycetes</taxon>
        <taxon>Hypocreomycetidae</taxon>
        <taxon>Hypocreales</taxon>
        <taxon>Nectriaceae</taxon>
        <taxon>Fusarium</taxon>
        <taxon>Fusarium solani species complex</taxon>
    </lineage>
</organism>
<gene>
    <name evidence="3" type="ORF">N0V84_008660</name>
</gene>
<accession>A0A9W8W7X3</accession>
<evidence type="ECO:0000259" key="2">
    <source>
        <dbReference type="PROSITE" id="PS50172"/>
    </source>
</evidence>
<dbReference type="Proteomes" id="UP001140502">
    <property type="component" value="Unassembled WGS sequence"/>
</dbReference>